<dbReference type="InterPro" id="IPR033640">
    <property type="entry name" value="FAR_C"/>
</dbReference>
<comment type="caution">
    <text evidence="3">The sequence shown here is derived from an EMBL/GenBank/DDBJ whole genome shotgun (WGS) entry which is preliminary data.</text>
</comment>
<feature type="transmembrane region" description="Helical" evidence="1">
    <location>
        <begin position="194"/>
        <end position="215"/>
    </location>
</feature>
<gene>
    <name evidence="3" type="ORF">LARSCL_LOCUS13035</name>
</gene>
<dbReference type="EMBL" id="CAXIEN010000177">
    <property type="protein sequence ID" value="CAL1284231.1"/>
    <property type="molecule type" value="Genomic_DNA"/>
</dbReference>
<dbReference type="Proteomes" id="UP001497382">
    <property type="component" value="Unassembled WGS sequence"/>
</dbReference>
<name>A0AAV2AK69_9ARAC</name>
<evidence type="ECO:0000313" key="4">
    <source>
        <dbReference type="Proteomes" id="UP001497382"/>
    </source>
</evidence>
<sequence length="220" mass="25948">MNLVPADIVSNAHVLAAWSVGTKRCASPFVVNCTATEKFNIKLCEINQILVELADQFPLPQSFEEHSRMIIVPNKFLCFICKAYYHYLPAVVLDGIIRILGKKPRIYSLYRFLDKVMNALDMFSFHCFEIERNNLEYLDKGIPEEDRKDLYLDSSDVIYTDMTLSLPQGSPFYDWKIDRKSQSERQKVKHRRHILIKSIQWTFLTICCLLIYWMFSFFFF</sequence>
<keyword evidence="1" id="KW-0472">Membrane</keyword>
<dbReference type="AlphaFoldDB" id="A0AAV2AK69"/>
<dbReference type="CDD" id="cd09071">
    <property type="entry name" value="FAR_C"/>
    <property type="match status" value="1"/>
</dbReference>
<accession>A0AAV2AK69</accession>
<evidence type="ECO:0000259" key="2">
    <source>
        <dbReference type="Pfam" id="PF03015"/>
    </source>
</evidence>
<organism evidence="3 4">
    <name type="scientific">Larinioides sclopetarius</name>
    <dbReference type="NCBI Taxonomy" id="280406"/>
    <lineage>
        <taxon>Eukaryota</taxon>
        <taxon>Metazoa</taxon>
        <taxon>Ecdysozoa</taxon>
        <taxon>Arthropoda</taxon>
        <taxon>Chelicerata</taxon>
        <taxon>Arachnida</taxon>
        <taxon>Araneae</taxon>
        <taxon>Araneomorphae</taxon>
        <taxon>Entelegynae</taxon>
        <taxon>Araneoidea</taxon>
        <taxon>Araneidae</taxon>
        <taxon>Larinioides</taxon>
    </lineage>
</organism>
<keyword evidence="4" id="KW-1185">Reference proteome</keyword>
<proteinExistence type="predicted"/>
<dbReference type="Pfam" id="PF03015">
    <property type="entry name" value="Sterile"/>
    <property type="match status" value="1"/>
</dbReference>
<reference evidence="3 4" key="1">
    <citation type="submission" date="2024-04" db="EMBL/GenBank/DDBJ databases">
        <authorList>
            <person name="Rising A."/>
            <person name="Reimegard J."/>
            <person name="Sonavane S."/>
            <person name="Akerstrom W."/>
            <person name="Nylinder S."/>
            <person name="Hedman E."/>
            <person name="Kallberg Y."/>
        </authorList>
    </citation>
    <scope>NUCLEOTIDE SEQUENCE [LARGE SCALE GENOMIC DNA]</scope>
</reference>
<keyword evidence="1" id="KW-1133">Transmembrane helix</keyword>
<evidence type="ECO:0000256" key="1">
    <source>
        <dbReference type="SAM" id="Phobius"/>
    </source>
</evidence>
<evidence type="ECO:0000313" key="3">
    <source>
        <dbReference type="EMBL" id="CAL1284231.1"/>
    </source>
</evidence>
<feature type="domain" description="Fatty acyl-CoA reductase C-terminal" evidence="2">
    <location>
        <begin position="85"/>
        <end position="159"/>
    </location>
</feature>
<protein>
    <recommendedName>
        <fullName evidence="2">Fatty acyl-CoA reductase C-terminal domain-containing protein</fullName>
    </recommendedName>
</protein>
<keyword evidence="1" id="KW-0812">Transmembrane</keyword>